<proteinExistence type="predicted"/>
<evidence type="ECO:0008006" key="3">
    <source>
        <dbReference type="Google" id="ProtNLM"/>
    </source>
</evidence>
<comment type="caution">
    <text evidence="1">The sequence shown here is derived from an EMBL/GenBank/DDBJ whole genome shotgun (WGS) entry which is preliminary data.</text>
</comment>
<evidence type="ECO:0000313" key="1">
    <source>
        <dbReference type="EMBL" id="MBP2246250.1"/>
    </source>
</evidence>
<reference evidence="1 2" key="1">
    <citation type="submission" date="2021-03" db="EMBL/GenBank/DDBJ databases">
        <title>Genomic Encyclopedia of Type Strains, Phase IV (KMG-IV): sequencing the most valuable type-strain genomes for metagenomic binning, comparative biology and taxonomic classification.</title>
        <authorList>
            <person name="Goeker M."/>
        </authorList>
    </citation>
    <scope>NUCLEOTIDE SEQUENCE [LARGE SCALE GENOMIC DNA]</scope>
    <source>
        <strain evidence="1 2">DSM 21292</strain>
    </source>
</reference>
<dbReference type="EMBL" id="JAGIKV010000009">
    <property type="protein sequence ID" value="MBP2246250.1"/>
    <property type="molecule type" value="Genomic_DNA"/>
</dbReference>
<organism evidence="1 2">
    <name type="scientific">Paenibacillus xylanexedens</name>
    <dbReference type="NCBI Taxonomy" id="528191"/>
    <lineage>
        <taxon>Bacteria</taxon>
        <taxon>Bacillati</taxon>
        <taxon>Bacillota</taxon>
        <taxon>Bacilli</taxon>
        <taxon>Bacillales</taxon>
        <taxon>Paenibacillaceae</taxon>
        <taxon>Paenibacillus</taxon>
    </lineage>
</organism>
<evidence type="ECO:0000313" key="2">
    <source>
        <dbReference type="Proteomes" id="UP000810207"/>
    </source>
</evidence>
<dbReference type="Proteomes" id="UP000810207">
    <property type="component" value="Unassembled WGS sequence"/>
</dbReference>
<accession>A0ABS4RTP2</accession>
<keyword evidence="2" id="KW-1185">Reference proteome</keyword>
<sequence>MKIDELSLARQLDLVFKELDNELSGLDSGVVFVQIRNNVIGKFGIRHNPIAGRDGQMDVEEGGLNETQRTSFRAMALETLKFKRNWTHGEISYDFTVRQGMILVDATMESNYNMASLMIRYPRTNTYKDSDMESTS</sequence>
<gene>
    <name evidence="1" type="ORF">J2Z28_002881</name>
</gene>
<protein>
    <recommendedName>
        <fullName evidence="3">O-methyltransferase</fullName>
    </recommendedName>
</protein>
<dbReference type="RefSeq" id="WP_017692381.1">
    <property type="nucleotide sequence ID" value="NZ_CAUSBQ010000081.1"/>
</dbReference>
<name>A0ABS4RTP2_PAEXY</name>